<evidence type="ECO:0000313" key="2">
    <source>
        <dbReference type="EMBL" id="KAG5670213.1"/>
    </source>
</evidence>
<dbReference type="EMBL" id="JADBJN010000003">
    <property type="protein sequence ID" value="KAG5670213.1"/>
    <property type="molecule type" value="Genomic_DNA"/>
</dbReference>
<comment type="caution">
    <text evidence="2">The sequence shown here is derived from an EMBL/GenBank/DDBJ whole genome shotgun (WGS) entry which is preliminary data.</text>
</comment>
<evidence type="ECO:0000256" key="1">
    <source>
        <dbReference type="SAM" id="SignalP"/>
    </source>
</evidence>
<name>A0A9J6BK98_POLVA</name>
<keyword evidence="3" id="KW-1185">Reference proteome</keyword>
<keyword evidence="1" id="KW-0732">Signal</keyword>
<proteinExistence type="predicted"/>
<evidence type="ECO:0000313" key="3">
    <source>
        <dbReference type="Proteomes" id="UP001107558"/>
    </source>
</evidence>
<dbReference type="Proteomes" id="UP001107558">
    <property type="component" value="Chromosome 3"/>
</dbReference>
<accession>A0A9J6BK98</accession>
<feature type="signal peptide" evidence="1">
    <location>
        <begin position="1"/>
        <end position="18"/>
    </location>
</feature>
<protein>
    <submittedName>
        <fullName evidence="2">Uncharacterized protein</fullName>
    </submittedName>
</protein>
<gene>
    <name evidence="2" type="ORF">PVAND_000491</name>
</gene>
<sequence length="149" mass="16304">MKAVSLLISSLCIAACFAQSTDKNLHRCLVPLKTEAGTITGKTYTSCFQNKKTIAECVVIISNSLENSFNGLSKCLGKMKNISPSKIQTISFDTKDYLMKLFETSNELCAPDGVINDKSEACLKNEYPNNYDSALNFILLKAQELGLSS</sequence>
<organism evidence="2 3">
    <name type="scientific">Polypedilum vanderplanki</name>
    <name type="common">Sleeping chironomid midge</name>
    <dbReference type="NCBI Taxonomy" id="319348"/>
    <lineage>
        <taxon>Eukaryota</taxon>
        <taxon>Metazoa</taxon>
        <taxon>Ecdysozoa</taxon>
        <taxon>Arthropoda</taxon>
        <taxon>Hexapoda</taxon>
        <taxon>Insecta</taxon>
        <taxon>Pterygota</taxon>
        <taxon>Neoptera</taxon>
        <taxon>Endopterygota</taxon>
        <taxon>Diptera</taxon>
        <taxon>Nematocera</taxon>
        <taxon>Chironomoidea</taxon>
        <taxon>Chironomidae</taxon>
        <taxon>Chironominae</taxon>
        <taxon>Polypedilum</taxon>
        <taxon>Polypedilum</taxon>
    </lineage>
</organism>
<reference evidence="2" key="1">
    <citation type="submission" date="2021-03" db="EMBL/GenBank/DDBJ databases">
        <title>Chromosome level genome of the anhydrobiotic midge Polypedilum vanderplanki.</title>
        <authorList>
            <person name="Yoshida Y."/>
            <person name="Kikawada T."/>
            <person name="Gusev O."/>
        </authorList>
    </citation>
    <scope>NUCLEOTIDE SEQUENCE</scope>
    <source>
        <strain evidence="2">NIAS01</strain>
        <tissue evidence="2">Whole body or cell culture</tissue>
    </source>
</reference>
<dbReference type="AlphaFoldDB" id="A0A9J6BK98"/>
<feature type="chain" id="PRO_5039926527" evidence="1">
    <location>
        <begin position="19"/>
        <end position="149"/>
    </location>
</feature>